<comment type="similarity">
    <text evidence="2">Belongs to the bacterial solute-binding protein 5 family.</text>
</comment>
<dbReference type="Gene3D" id="3.40.190.10">
    <property type="entry name" value="Periplasmic binding protein-like II"/>
    <property type="match status" value="1"/>
</dbReference>
<keyword evidence="3" id="KW-0813">Transport</keyword>
<evidence type="ECO:0000313" key="8">
    <source>
        <dbReference type="Proteomes" id="UP000664288"/>
    </source>
</evidence>
<dbReference type="EMBL" id="JAFMPY010000004">
    <property type="protein sequence ID" value="MBO0902940.1"/>
    <property type="molecule type" value="Genomic_DNA"/>
</dbReference>
<dbReference type="InterPro" id="IPR000914">
    <property type="entry name" value="SBP_5_dom"/>
</dbReference>
<dbReference type="Proteomes" id="UP000664288">
    <property type="component" value="Unassembled WGS sequence"/>
</dbReference>
<dbReference type="PIRSF" id="PIRSF002741">
    <property type="entry name" value="MppA"/>
    <property type="match status" value="1"/>
</dbReference>
<evidence type="ECO:0000259" key="6">
    <source>
        <dbReference type="Pfam" id="PF00496"/>
    </source>
</evidence>
<evidence type="ECO:0000256" key="3">
    <source>
        <dbReference type="ARBA" id="ARBA00022448"/>
    </source>
</evidence>
<feature type="signal peptide" evidence="5">
    <location>
        <begin position="1"/>
        <end position="26"/>
    </location>
</feature>
<protein>
    <submittedName>
        <fullName evidence="7">ABC transporter substrate-binding protein</fullName>
    </submittedName>
</protein>
<proteinExistence type="inferred from homology"/>
<dbReference type="InterPro" id="IPR023765">
    <property type="entry name" value="SBP_5_CS"/>
</dbReference>
<keyword evidence="4 5" id="KW-0732">Signal</keyword>
<evidence type="ECO:0000313" key="7">
    <source>
        <dbReference type="EMBL" id="MBO0902940.1"/>
    </source>
</evidence>
<evidence type="ECO:0000256" key="1">
    <source>
        <dbReference type="ARBA" id="ARBA00004418"/>
    </source>
</evidence>
<dbReference type="SUPFAM" id="SSF53850">
    <property type="entry name" value="Periplasmic binding protein-like II"/>
    <property type="match status" value="1"/>
</dbReference>
<comment type="caution">
    <text evidence="7">The sequence shown here is derived from an EMBL/GenBank/DDBJ whole genome shotgun (WGS) entry which is preliminary data.</text>
</comment>
<dbReference type="Gene3D" id="3.10.105.10">
    <property type="entry name" value="Dipeptide-binding Protein, Domain 3"/>
    <property type="match status" value="1"/>
</dbReference>
<dbReference type="PANTHER" id="PTHR30290:SF9">
    <property type="entry name" value="OLIGOPEPTIDE-BINDING PROTEIN APPA"/>
    <property type="match status" value="1"/>
</dbReference>
<gene>
    <name evidence="7" type="ORF">J1C47_04755</name>
</gene>
<dbReference type="InterPro" id="IPR039424">
    <property type="entry name" value="SBP_5"/>
</dbReference>
<evidence type="ECO:0000256" key="4">
    <source>
        <dbReference type="ARBA" id="ARBA00022729"/>
    </source>
</evidence>
<dbReference type="InterPro" id="IPR030678">
    <property type="entry name" value="Peptide/Ni-bd"/>
</dbReference>
<reference evidence="7 8" key="1">
    <citation type="submission" date="2021-03" db="EMBL/GenBank/DDBJ databases">
        <title>Whole genome sequence of Jiella sp. MQZ13P-4.</title>
        <authorList>
            <person name="Tuo L."/>
        </authorList>
    </citation>
    <scope>NUCLEOTIDE SEQUENCE [LARGE SCALE GENOMIC DNA]</scope>
    <source>
        <strain evidence="7 8">MQZ13P-4</strain>
    </source>
</reference>
<dbReference type="PANTHER" id="PTHR30290">
    <property type="entry name" value="PERIPLASMIC BINDING COMPONENT OF ABC TRANSPORTER"/>
    <property type="match status" value="1"/>
</dbReference>
<accession>A0ABS3IZT9</accession>
<evidence type="ECO:0000256" key="2">
    <source>
        <dbReference type="ARBA" id="ARBA00005695"/>
    </source>
</evidence>
<dbReference type="RefSeq" id="WP_207349579.1">
    <property type="nucleotide sequence ID" value="NZ_JAFMPY010000004.1"/>
</dbReference>
<name>A0ABS3IZT9_9HYPH</name>
<dbReference type="Pfam" id="PF00496">
    <property type="entry name" value="SBP_bac_5"/>
    <property type="match status" value="1"/>
</dbReference>
<feature type="domain" description="Solute-binding protein family 5" evidence="6">
    <location>
        <begin position="93"/>
        <end position="467"/>
    </location>
</feature>
<keyword evidence="8" id="KW-1185">Reference proteome</keyword>
<dbReference type="PROSITE" id="PS01040">
    <property type="entry name" value="SBP_BACTERIAL_5"/>
    <property type="match status" value="1"/>
</dbReference>
<sequence>MRAFLASTVAASALTLALLAAPAAFAEDKAAAASAQAGEYTPDPDAKEGGAIVVTYKDDVSTLDPAIGYDWQNWSMIKSLFDAMMDYVPGTTELRPALAESYDISDDGTVFTFHLRKGVKFHNGREMTADDVKYSLDRVTNPKTQSPGAGFFGSIKGYDDVASGKADHLAGVEVVDPSTVKITLSRPDATFLHVMALNFASVVPHEAVEKWGADFGHHPVGTGAFKLADWTIGQQLVFQKNADYWRDGVPYLDKITFEIGQEPIVALLRLQKGEVDIPGDGIPPAKFREVMSDPEQKARVVEGGQLQTGYITMNVTMPPFDKKEVRQAVNMAINKDRIVQMINNRAIPANQPLPPSMPGYDKSFEGYQYDPDKAKEMLADAGFADGFETELYVMNTDPNPRIAQAIQQDLAGIGIKADIKALAQANVIAAGGAKDEAPMIWSGGMAWIADFPDPSNFYGPILGCAGATPGGWNWSWYCNEDLDKEAAKADSIVDPAKKDERDKMWSDVYGKVMADAPWVPVFNEQRFTMKSKRMGGADDLYVDPVHIPINYDYVYVTDVQ</sequence>
<feature type="chain" id="PRO_5046502943" evidence="5">
    <location>
        <begin position="27"/>
        <end position="560"/>
    </location>
</feature>
<organism evidence="7 8">
    <name type="scientific">Jiella sonneratiae</name>
    <dbReference type="NCBI Taxonomy" id="2816856"/>
    <lineage>
        <taxon>Bacteria</taxon>
        <taxon>Pseudomonadati</taxon>
        <taxon>Pseudomonadota</taxon>
        <taxon>Alphaproteobacteria</taxon>
        <taxon>Hyphomicrobiales</taxon>
        <taxon>Aurantimonadaceae</taxon>
        <taxon>Jiella</taxon>
    </lineage>
</organism>
<comment type="subcellular location">
    <subcellularLocation>
        <location evidence="1">Periplasm</location>
    </subcellularLocation>
</comment>
<evidence type="ECO:0000256" key="5">
    <source>
        <dbReference type="SAM" id="SignalP"/>
    </source>
</evidence>
<dbReference type="CDD" id="cd00995">
    <property type="entry name" value="PBP2_NikA_DppA_OppA_like"/>
    <property type="match status" value="1"/>
</dbReference>